<name>A0A5C4JHC1_9ACTN</name>
<organism evidence="2 3">
    <name type="scientific">Actinomadura soli</name>
    <dbReference type="NCBI Taxonomy" id="2508997"/>
    <lineage>
        <taxon>Bacteria</taxon>
        <taxon>Bacillati</taxon>
        <taxon>Actinomycetota</taxon>
        <taxon>Actinomycetes</taxon>
        <taxon>Streptosporangiales</taxon>
        <taxon>Thermomonosporaceae</taxon>
        <taxon>Actinomadura</taxon>
    </lineage>
</organism>
<comment type="caution">
    <text evidence="2">The sequence shown here is derived from an EMBL/GenBank/DDBJ whole genome shotgun (WGS) entry which is preliminary data.</text>
</comment>
<keyword evidence="3" id="KW-1185">Reference proteome</keyword>
<dbReference type="EMBL" id="VCKW01000023">
    <property type="protein sequence ID" value="TMR05437.1"/>
    <property type="molecule type" value="Genomic_DNA"/>
</dbReference>
<feature type="domain" description="DUF6879" evidence="1">
    <location>
        <begin position="8"/>
        <end position="170"/>
    </location>
</feature>
<dbReference type="AlphaFoldDB" id="A0A5C4JHC1"/>
<dbReference type="InterPro" id="IPR049244">
    <property type="entry name" value="DUF6879"/>
</dbReference>
<gene>
    <name evidence="2" type="ORF">ETD83_06925</name>
</gene>
<dbReference type="Pfam" id="PF21806">
    <property type="entry name" value="DUF6879"/>
    <property type="match status" value="1"/>
</dbReference>
<evidence type="ECO:0000313" key="3">
    <source>
        <dbReference type="Proteomes" id="UP000309174"/>
    </source>
</evidence>
<evidence type="ECO:0000259" key="1">
    <source>
        <dbReference type="Pfam" id="PF21806"/>
    </source>
</evidence>
<reference evidence="2 3" key="1">
    <citation type="submission" date="2019-05" db="EMBL/GenBank/DDBJ databases">
        <title>Draft genome sequence of Actinomadura sp. 14C53.</title>
        <authorList>
            <person name="Saricaoglu S."/>
            <person name="Isik K."/>
        </authorList>
    </citation>
    <scope>NUCLEOTIDE SEQUENCE [LARGE SCALE GENOMIC DNA]</scope>
    <source>
        <strain evidence="2 3">14C53</strain>
    </source>
</reference>
<sequence>MRTLELKDFGDLIGECTTQALHLEMRDAYVPSDPSFIAFTGGPAHDRTQRERDWHDLIAPAVARGVAVRRARIVSEPVTPYIRFEHAVTASMNLAAGEEVRWLPRRQASDLALPGNDFWLFDERLVRFHHFAGDGEHIVDELTDDAAAIKLCASAFAAVWERAIDHREYAIS</sequence>
<accession>A0A5C4JHC1</accession>
<proteinExistence type="predicted"/>
<dbReference type="OrthoDB" id="4562627at2"/>
<dbReference type="Proteomes" id="UP000309174">
    <property type="component" value="Unassembled WGS sequence"/>
</dbReference>
<evidence type="ECO:0000313" key="2">
    <source>
        <dbReference type="EMBL" id="TMR05437.1"/>
    </source>
</evidence>
<protein>
    <recommendedName>
        <fullName evidence="1">DUF6879 domain-containing protein</fullName>
    </recommendedName>
</protein>